<protein>
    <submittedName>
        <fullName evidence="1">Uncharacterized protein</fullName>
    </submittedName>
</protein>
<accession>A0ABQ2EJV8</accession>
<organism evidence="1 2">
    <name type="scientific">Deinococcus malanensis</name>
    <dbReference type="NCBI Taxonomy" id="1706855"/>
    <lineage>
        <taxon>Bacteria</taxon>
        <taxon>Thermotogati</taxon>
        <taxon>Deinococcota</taxon>
        <taxon>Deinococci</taxon>
        <taxon>Deinococcales</taxon>
        <taxon>Deinococcaceae</taxon>
        <taxon>Deinococcus</taxon>
    </lineage>
</organism>
<gene>
    <name evidence="1" type="ORF">GCM10008955_01240</name>
</gene>
<reference evidence="2" key="1">
    <citation type="journal article" date="2019" name="Int. J. Syst. Evol. Microbiol.">
        <title>The Global Catalogue of Microorganisms (GCM) 10K type strain sequencing project: providing services to taxonomists for standard genome sequencing and annotation.</title>
        <authorList>
            <consortium name="The Broad Institute Genomics Platform"/>
            <consortium name="The Broad Institute Genome Sequencing Center for Infectious Disease"/>
            <person name="Wu L."/>
            <person name="Ma J."/>
        </authorList>
    </citation>
    <scope>NUCLEOTIDE SEQUENCE [LARGE SCALE GENOMIC DNA]</scope>
    <source>
        <strain evidence="2">JCM 30331</strain>
    </source>
</reference>
<name>A0ABQ2EJV8_9DEIO</name>
<proteinExistence type="predicted"/>
<dbReference type="Proteomes" id="UP000647587">
    <property type="component" value="Unassembled WGS sequence"/>
</dbReference>
<keyword evidence="2" id="KW-1185">Reference proteome</keyword>
<dbReference type="RefSeq" id="WP_189003565.1">
    <property type="nucleotide sequence ID" value="NZ_BMPP01000001.1"/>
</dbReference>
<comment type="caution">
    <text evidence="1">The sequence shown here is derived from an EMBL/GenBank/DDBJ whole genome shotgun (WGS) entry which is preliminary data.</text>
</comment>
<evidence type="ECO:0000313" key="1">
    <source>
        <dbReference type="EMBL" id="GGK11761.1"/>
    </source>
</evidence>
<sequence>MSELFSDFAGRSEAYFSVQGVEFMAAPFTLQEFVEYQQLPSDGRHVGERADFMASRLRRRIRGTTTDPATITTEWLMEHLGLPRLGYLETLLLTGKKPEDGGKGK</sequence>
<evidence type="ECO:0000313" key="2">
    <source>
        <dbReference type="Proteomes" id="UP000647587"/>
    </source>
</evidence>
<dbReference type="EMBL" id="BMPP01000001">
    <property type="protein sequence ID" value="GGK11761.1"/>
    <property type="molecule type" value="Genomic_DNA"/>
</dbReference>